<accession>A0A368UA41</accession>
<reference evidence="1 2" key="1">
    <citation type="submission" date="2018-07" db="EMBL/GenBank/DDBJ databases">
        <title>Halomonas rutogse sp. nov., isolated from Lake TangqianCo on Tibetan Plateau.</title>
        <authorList>
            <person name="Lu H."/>
            <person name="Xing P."/>
            <person name="Wu Q."/>
        </authorList>
    </citation>
    <scope>NUCLEOTIDE SEQUENCE [LARGE SCALE GENOMIC DNA]</scope>
    <source>
        <strain evidence="1 2">TQ8S</strain>
    </source>
</reference>
<name>A0A368UA41_9GAMM</name>
<comment type="caution">
    <text evidence="1">The sequence shown here is derived from an EMBL/GenBank/DDBJ whole genome shotgun (WGS) entry which is preliminary data.</text>
</comment>
<sequence>MGQVLSGQVKVVSEVLPQGVRVVFGERAPANLYWCVGSDKHGLQVALIPSGQLEENLADLIAHLCPGQPASVVNDLAFRLNRHAAVREGGVAMLALLNATLVAEGVELNALDDADHPQQVIANSILDNAVSAARNLQMSLVHGASLPWRQNFQASIGMEVAIPVVMPEQDEMKILMA</sequence>
<proteinExistence type="predicted"/>
<dbReference type="EMBL" id="QPIJ01000001">
    <property type="protein sequence ID" value="RCV93844.1"/>
    <property type="molecule type" value="Genomic_DNA"/>
</dbReference>
<dbReference type="Proteomes" id="UP000253204">
    <property type="component" value="Unassembled WGS sequence"/>
</dbReference>
<gene>
    <name evidence="1" type="ORF">DU506_01415</name>
</gene>
<dbReference type="AlphaFoldDB" id="A0A368UA41"/>
<evidence type="ECO:0000313" key="1">
    <source>
        <dbReference type="EMBL" id="RCV93844.1"/>
    </source>
</evidence>
<organism evidence="1 2">
    <name type="scientific">Vreelandella rituensis</name>
    <dbReference type="NCBI Taxonomy" id="2282306"/>
    <lineage>
        <taxon>Bacteria</taxon>
        <taxon>Pseudomonadati</taxon>
        <taxon>Pseudomonadota</taxon>
        <taxon>Gammaproteobacteria</taxon>
        <taxon>Oceanospirillales</taxon>
        <taxon>Halomonadaceae</taxon>
        <taxon>Vreelandella</taxon>
    </lineage>
</organism>
<evidence type="ECO:0000313" key="2">
    <source>
        <dbReference type="Proteomes" id="UP000253204"/>
    </source>
</evidence>
<keyword evidence="2" id="KW-1185">Reference proteome</keyword>
<protein>
    <submittedName>
        <fullName evidence="1">Uncharacterized protein</fullName>
    </submittedName>
</protein>